<dbReference type="RefSeq" id="WP_132318878.1">
    <property type="nucleotide sequence ID" value="NZ_FWZT01000008.1"/>
</dbReference>
<evidence type="ECO:0000256" key="1">
    <source>
        <dbReference type="SAM" id="Coils"/>
    </source>
</evidence>
<organism evidence="2 3">
    <name type="scientific">Pseudobacteriovorax antillogorgiicola</name>
    <dbReference type="NCBI Taxonomy" id="1513793"/>
    <lineage>
        <taxon>Bacteria</taxon>
        <taxon>Pseudomonadati</taxon>
        <taxon>Bdellovibrionota</taxon>
        <taxon>Oligoflexia</taxon>
        <taxon>Oligoflexales</taxon>
        <taxon>Pseudobacteriovoracaceae</taxon>
        <taxon>Pseudobacteriovorax</taxon>
    </lineage>
</organism>
<dbReference type="AlphaFoldDB" id="A0A1Y6BSM9"/>
<dbReference type="Gene3D" id="3.30.420.10">
    <property type="entry name" value="Ribonuclease H-like superfamily/Ribonuclease H"/>
    <property type="match status" value="1"/>
</dbReference>
<evidence type="ECO:0008006" key="4">
    <source>
        <dbReference type="Google" id="ProtNLM"/>
    </source>
</evidence>
<dbReference type="GO" id="GO:0003676">
    <property type="term" value="F:nucleic acid binding"/>
    <property type="evidence" value="ECO:0007669"/>
    <property type="project" value="InterPro"/>
</dbReference>
<dbReference type="STRING" id="1513793.SAMN06296036_108135"/>
<gene>
    <name evidence="2" type="ORF">SAMN06296036_108135</name>
</gene>
<proteinExistence type="predicted"/>
<keyword evidence="3" id="KW-1185">Reference proteome</keyword>
<accession>A0A1Y6BSM9</accession>
<evidence type="ECO:0000313" key="2">
    <source>
        <dbReference type="EMBL" id="SMF26328.1"/>
    </source>
</evidence>
<dbReference type="EMBL" id="FWZT01000008">
    <property type="protein sequence ID" value="SMF26328.1"/>
    <property type="molecule type" value="Genomic_DNA"/>
</dbReference>
<evidence type="ECO:0000313" key="3">
    <source>
        <dbReference type="Proteomes" id="UP000192907"/>
    </source>
</evidence>
<dbReference type="InterPro" id="IPR012337">
    <property type="entry name" value="RNaseH-like_sf"/>
</dbReference>
<name>A0A1Y6BSM9_9BACT</name>
<dbReference type="SUPFAM" id="SSF53098">
    <property type="entry name" value="Ribonuclease H-like"/>
    <property type="match status" value="1"/>
</dbReference>
<keyword evidence="1" id="KW-0175">Coiled coil</keyword>
<reference evidence="3" key="1">
    <citation type="submission" date="2017-04" db="EMBL/GenBank/DDBJ databases">
        <authorList>
            <person name="Varghese N."/>
            <person name="Submissions S."/>
        </authorList>
    </citation>
    <scope>NUCLEOTIDE SEQUENCE [LARGE SCALE GENOMIC DNA]</scope>
    <source>
        <strain evidence="3">RKEM611</strain>
    </source>
</reference>
<dbReference type="InterPro" id="IPR036397">
    <property type="entry name" value="RNaseH_sf"/>
</dbReference>
<sequence>MAKLYPSEIIFSFDLESSGLHAEVGQPYLLEFAMIPMSLKSMSLIQKPFHVYLKCPSVDEMKAQGKISDFVLGNQNLMQVAKKAHKEGIGVDEAKDKIIRYLDEFKIDSNDKNLRPKAVILSKSTGGLDRRLIGEVFGDPWVEELFTHQMIDITSNANFVLHAQLGIIETRSPKKLVAHLLGKDDVAHTALQDAIDMGHVYLELVKRVSAIRQERDELKRLIEELRES</sequence>
<protein>
    <recommendedName>
        <fullName evidence="4">Exonuclease</fullName>
    </recommendedName>
</protein>
<feature type="coiled-coil region" evidence="1">
    <location>
        <begin position="201"/>
        <end position="228"/>
    </location>
</feature>
<dbReference type="Proteomes" id="UP000192907">
    <property type="component" value="Unassembled WGS sequence"/>
</dbReference>